<dbReference type="Proteomes" id="UP000601435">
    <property type="component" value="Unassembled WGS sequence"/>
</dbReference>
<feature type="non-terminal residue" evidence="2">
    <location>
        <position position="1"/>
    </location>
</feature>
<feature type="region of interest" description="Disordered" evidence="1">
    <location>
        <begin position="109"/>
        <end position="184"/>
    </location>
</feature>
<proteinExistence type="predicted"/>
<evidence type="ECO:0000313" key="3">
    <source>
        <dbReference type="Proteomes" id="UP000601435"/>
    </source>
</evidence>
<dbReference type="AlphaFoldDB" id="A0A812NVD3"/>
<organism evidence="2 3">
    <name type="scientific">Symbiodinium necroappetens</name>
    <dbReference type="NCBI Taxonomy" id="1628268"/>
    <lineage>
        <taxon>Eukaryota</taxon>
        <taxon>Sar</taxon>
        <taxon>Alveolata</taxon>
        <taxon>Dinophyceae</taxon>
        <taxon>Suessiales</taxon>
        <taxon>Symbiodiniaceae</taxon>
        <taxon>Symbiodinium</taxon>
    </lineage>
</organism>
<feature type="compositionally biased region" description="Low complexity" evidence="1">
    <location>
        <begin position="1"/>
        <end position="33"/>
    </location>
</feature>
<keyword evidence="3" id="KW-1185">Reference proteome</keyword>
<name>A0A812NVD3_9DINO</name>
<evidence type="ECO:0000256" key="1">
    <source>
        <dbReference type="SAM" id="MobiDB-lite"/>
    </source>
</evidence>
<feature type="compositionally biased region" description="Polar residues" evidence="1">
    <location>
        <begin position="173"/>
        <end position="184"/>
    </location>
</feature>
<comment type="caution">
    <text evidence="2">The sequence shown here is derived from an EMBL/GenBank/DDBJ whole genome shotgun (WGS) entry which is preliminary data.</text>
</comment>
<gene>
    <name evidence="2" type="ORF">SNEC2469_LOCUS7567</name>
</gene>
<sequence>CSSSASSARSRPQTAGRSAAAAAQAPRPRAQGRNWRGVERPPSARLESERMDNSIADQRVHLQSGPGPSRAHHLGCAAGHSTQYSCRSEVWWQMSPGADRRRQGDFEKCTLPSQQPSWESELGYGAEEASGHWPSGRPRKAGDLPPLPGAEGGKAQSLGLFMVPPPEAPQPAWTKSSTQPQEGG</sequence>
<feature type="region of interest" description="Disordered" evidence="1">
    <location>
        <begin position="1"/>
        <end position="74"/>
    </location>
</feature>
<dbReference type="OrthoDB" id="445420at2759"/>
<evidence type="ECO:0000313" key="2">
    <source>
        <dbReference type="EMBL" id="CAE7305415.1"/>
    </source>
</evidence>
<reference evidence="2" key="1">
    <citation type="submission" date="2021-02" db="EMBL/GenBank/DDBJ databases">
        <authorList>
            <person name="Dougan E. K."/>
            <person name="Rhodes N."/>
            <person name="Thang M."/>
            <person name="Chan C."/>
        </authorList>
    </citation>
    <scope>NUCLEOTIDE SEQUENCE</scope>
</reference>
<dbReference type="EMBL" id="CAJNJA010012808">
    <property type="protein sequence ID" value="CAE7305415.1"/>
    <property type="molecule type" value="Genomic_DNA"/>
</dbReference>
<protein>
    <submittedName>
        <fullName evidence="2">Uncharacterized protein</fullName>
    </submittedName>
</protein>
<accession>A0A812NVD3</accession>